<dbReference type="PROSITE" id="PS01031">
    <property type="entry name" value="SHSP"/>
    <property type="match status" value="1"/>
</dbReference>
<dbReference type="InterPro" id="IPR008978">
    <property type="entry name" value="HSP20-like_chaperone"/>
</dbReference>
<evidence type="ECO:0000256" key="2">
    <source>
        <dbReference type="RuleBase" id="RU003616"/>
    </source>
</evidence>
<dbReference type="Proteomes" id="UP000501128">
    <property type="component" value="Chromosome"/>
</dbReference>
<proteinExistence type="inferred from homology"/>
<evidence type="ECO:0000259" key="4">
    <source>
        <dbReference type="PROSITE" id="PS01031"/>
    </source>
</evidence>
<evidence type="ECO:0000256" key="3">
    <source>
        <dbReference type="SAM" id="MobiDB-lite"/>
    </source>
</evidence>
<evidence type="ECO:0000256" key="1">
    <source>
        <dbReference type="PROSITE-ProRule" id="PRU00285"/>
    </source>
</evidence>
<dbReference type="Gene3D" id="2.60.40.790">
    <property type="match status" value="1"/>
</dbReference>
<dbReference type="RefSeq" id="WP_169552942.1">
    <property type="nucleotide sequence ID" value="NZ_CP051677.1"/>
</dbReference>
<comment type="similarity">
    <text evidence="1 2">Belongs to the small heat shock protein (HSP20) family.</text>
</comment>
<feature type="region of interest" description="Disordered" evidence="3">
    <location>
        <begin position="1"/>
        <end position="22"/>
    </location>
</feature>
<dbReference type="EMBL" id="CP051677">
    <property type="protein sequence ID" value="QJD80923.1"/>
    <property type="molecule type" value="Genomic_DNA"/>
</dbReference>
<keyword evidence="6" id="KW-1185">Reference proteome</keyword>
<reference evidence="5 6" key="1">
    <citation type="submission" date="2020-04" db="EMBL/GenBank/DDBJ databases">
        <title>Genome sequencing of novel species.</title>
        <authorList>
            <person name="Heo J."/>
            <person name="Kim S.-J."/>
            <person name="Kim J.-S."/>
            <person name="Hong S.-B."/>
            <person name="Kwon S.-W."/>
        </authorList>
    </citation>
    <scope>NUCLEOTIDE SEQUENCE [LARGE SCALE GENOMIC DNA]</scope>
    <source>
        <strain evidence="5 6">CJU-R4</strain>
    </source>
</reference>
<gene>
    <name evidence="5" type="ORF">HH216_22735</name>
</gene>
<dbReference type="SUPFAM" id="SSF49764">
    <property type="entry name" value="HSP20-like chaperones"/>
    <property type="match status" value="1"/>
</dbReference>
<dbReference type="AlphaFoldDB" id="A0A7L5DUB9"/>
<protein>
    <submittedName>
        <fullName evidence="5">Hsp20/alpha crystallin family protein</fullName>
    </submittedName>
</protein>
<evidence type="ECO:0000313" key="5">
    <source>
        <dbReference type="EMBL" id="QJD80923.1"/>
    </source>
</evidence>
<name>A0A7L5DUB9_9BACT</name>
<dbReference type="InterPro" id="IPR002068">
    <property type="entry name" value="A-crystallin/Hsp20_dom"/>
</dbReference>
<feature type="domain" description="SHSP" evidence="4">
    <location>
        <begin position="39"/>
        <end position="153"/>
    </location>
</feature>
<dbReference type="KEGG" id="srho:HH216_22735"/>
<dbReference type="Pfam" id="PF00011">
    <property type="entry name" value="HSP20"/>
    <property type="match status" value="1"/>
</dbReference>
<organism evidence="5 6">
    <name type="scientific">Spirosoma rhododendri</name>
    <dbReference type="NCBI Taxonomy" id="2728024"/>
    <lineage>
        <taxon>Bacteria</taxon>
        <taxon>Pseudomonadati</taxon>
        <taxon>Bacteroidota</taxon>
        <taxon>Cytophagia</taxon>
        <taxon>Cytophagales</taxon>
        <taxon>Cytophagaceae</taxon>
        <taxon>Spirosoma</taxon>
    </lineage>
</organism>
<evidence type="ECO:0000313" key="6">
    <source>
        <dbReference type="Proteomes" id="UP000501128"/>
    </source>
</evidence>
<dbReference type="CDD" id="cd06464">
    <property type="entry name" value="ACD_sHsps-like"/>
    <property type="match status" value="1"/>
</dbReference>
<dbReference type="InterPro" id="IPR031107">
    <property type="entry name" value="Small_HSP"/>
</dbReference>
<sequence>MYNKQGFQSEHKGGCGQMGRGRFGGQWGRGKFGKFWGGRMGMFGQPPINIEETDAAFTISLYAAGLDKSKVTMAVKNDVLTIAYPGAESDNQEPTDTGYTYQEFSPRGFERQFQLNGKVLIDQISATYTDGVLKATLPKNPETNKPAQTITVG</sequence>
<accession>A0A7L5DUB9</accession>
<dbReference type="PANTHER" id="PTHR11527">
    <property type="entry name" value="HEAT-SHOCK PROTEIN 20 FAMILY MEMBER"/>
    <property type="match status" value="1"/>
</dbReference>